<dbReference type="NCBIfam" id="TIGR01509">
    <property type="entry name" value="HAD-SF-IA-v3"/>
    <property type="match status" value="1"/>
</dbReference>
<dbReference type="SFLD" id="SFLDS00003">
    <property type="entry name" value="Haloacid_Dehalogenase"/>
    <property type="match status" value="1"/>
</dbReference>
<keyword evidence="2" id="KW-0413">Isomerase</keyword>
<evidence type="ECO:0000256" key="1">
    <source>
        <dbReference type="ARBA" id="ARBA00007958"/>
    </source>
</evidence>
<comment type="similarity">
    <text evidence="1">Belongs to the HAD-like hydrolase superfamily.</text>
</comment>
<accession>Q0W6Q6</accession>
<dbReference type="InterPro" id="IPR036412">
    <property type="entry name" value="HAD-like_sf"/>
</dbReference>
<dbReference type="STRING" id="351160.RCIX511"/>
<dbReference type="Proteomes" id="UP000000663">
    <property type="component" value="Chromosome"/>
</dbReference>
<gene>
    <name evidence="2" type="primary">pgmB-2</name>
    <name evidence="2" type="ORF">RCIX511</name>
</gene>
<dbReference type="InterPro" id="IPR023198">
    <property type="entry name" value="PGP-like_dom2"/>
</dbReference>
<dbReference type="GO" id="GO:0050308">
    <property type="term" value="F:sugar-phosphatase activity"/>
    <property type="evidence" value="ECO:0007669"/>
    <property type="project" value="TreeGrafter"/>
</dbReference>
<dbReference type="InterPro" id="IPR023214">
    <property type="entry name" value="HAD_sf"/>
</dbReference>
<dbReference type="PANTHER" id="PTHR43481:SF4">
    <property type="entry name" value="GLYCEROL-1-PHOSPHATE PHOSPHOHYDROLASE 1-RELATED"/>
    <property type="match status" value="1"/>
</dbReference>
<dbReference type="Gene3D" id="1.10.150.240">
    <property type="entry name" value="Putative phosphatase, domain 2"/>
    <property type="match status" value="1"/>
</dbReference>
<dbReference type="eggNOG" id="arCOG02293">
    <property type="taxonomic scope" value="Archaea"/>
</dbReference>
<dbReference type="InterPro" id="IPR051806">
    <property type="entry name" value="HAD-like_SPP"/>
</dbReference>
<protein>
    <submittedName>
        <fullName evidence="2">Beta-phosphoglucomutase</fullName>
        <ecNumber evidence="2">5.4.2.6</ecNumber>
    </submittedName>
</protein>
<dbReference type="PRINTS" id="PR00413">
    <property type="entry name" value="HADHALOGNASE"/>
</dbReference>
<dbReference type="GO" id="GO:0008801">
    <property type="term" value="F:beta-phosphoglucomutase activity"/>
    <property type="evidence" value="ECO:0007669"/>
    <property type="project" value="UniProtKB-EC"/>
</dbReference>
<dbReference type="Gene3D" id="3.40.50.1000">
    <property type="entry name" value="HAD superfamily/HAD-like"/>
    <property type="match status" value="1"/>
</dbReference>
<reference evidence="2 3" key="1">
    <citation type="journal article" date="2006" name="Science">
        <title>Genome of rice cluster I archaea -- the key methane producers in the rice rhizosphere.</title>
        <authorList>
            <person name="Erkel C."/>
            <person name="Kube M."/>
            <person name="Reinhardt R."/>
            <person name="Liesack W."/>
        </authorList>
    </citation>
    <scope>NUCLEOTIDE SEQUENCE [LARGE SCALE GENOMIC DNA]</scope>
    <source>
        <strain evidence="3">DSM 22066 / NBRC 105507 / MRE50</strain>
    </source>
</reference>
<dbReference type="Pfam" id="PF13419">
    <property type="entry name" value="HAD_2"/>
    <property type="match status" value="1"/>
</dbReference>
<dbReference type="GeneID" id="5144743"/>
<proteinExistence type="inferred from homology"/>
<dbReference type="AlphaFoldDB" id="Q0W6Q6"/>
<sequence length="237" mass="25633">MAEHCIINISRFRAVLFDMDGVITDTMPVHLKAWQEAFKPYGVTVEKMDVYLREGMTSKTMAESIAGEKQKSLTAEELEKIVAAKSAFFDREVSAHVKVFEGVPGILRMIRNNGIKTALVTGSRAQSVKAVLHKAGIEDLFDLIITGDDTKTGKPSPDPYLTAMRRLGISRINCVVVENAPLGIQSAKAAGAEYVIAVTTSLDASYLKDADDVMASVAELETCLARRFAALPGPASP</sequence>
<dbReference type="KEGG" id="rci:RCIX511"/>
<evidence type="ECO:0000313" key="2">
    <source>
        <dbReference type="EMBL" id="CAJ35937.1"/>
    </source>
</evidence>
<organism evidence="2 3">
    <name type="scientific">Methanocella arvoryzae (strain DSM 22066 / NBRC 105507 / MRE50)</name>
    <dbReference type="NCBI Taxonomy" id="351160"/>
    <lineage>
        <taxon>Archaea</taxon>
        <taxon>Methanobacteriati</taxon>
        <taxon>Methanobacteriota</taxon>
        <taxon>Stenosarchaea group</taxon>
        <taxon>Methanomicrobia</taxon>
        <taxon>Methanocellales</taxon>
        <taxon>Methanocellaceae</taxon>
        <taxon>Methanocella</taxon>
    </lineage>
</organism>
<dbReference type="EC" id="5.4.2.6" evidence="2"/>
<evidence type="ECO:0000313" key="3">
    <source>
        <dbReference type="Proteomes" id="UP000000663"/>
    </source>
</evidence>
<dbReference type="EMBL" id="AM114193">
    <property type="protein sequence ID" value="CAJ35937.1"/>
    <property type="molecule type" value="Genomic_DNA"/>
</dbReference>
<dbReference type="SFLD" id="SFLDG01129">
    <property type="entry name" value="C1.5:_HAD__Beta-PGM__Phosphata"/>
    <property type="match status" value="1"/>
</dbReference>
<dbReference type="InterPro" id="IPR041492">
    <property type="entry name" value="HAD_2"/>
</dbReference>
<dbReference type="InterPro" id="IPR006439">
    <property type="entry name" value="HAD-SF_hydro_IA"/>
</dbReference>
<dbReference type="SFLD" id="SFLDG01135">
    <property type="entry name" value="C1.5.6:_HAD__Beta-PGM__Phospha"/>
    <property type="match status" value="1"/>
</dbReference>
<dbReference type="OrthoDB" id="31229at2157"/>
<dbReference type="PANTHER" id="PTHR43481">
    <property type="entry name" value="FRUCTOSE-1-PHOSPHATE PHOSPHATASE"/>
    <property type="match status" value="1"/>
</dbReference>
<dbReference type="SUPFAM" id="SSF56784">
    <property type="entry name" value="HAD-like"/>
    <property type="match status" value="1"/>
</dbReference>
<dbReference type="RefSeq" id="WP_012036568.1">
    <property type="nucleotide sequence ID" value="NC_009464.1"/>
</dbReference>
<name>Q0W6Q6_METAR</name>
<keyword evidence="3" id="KW-1185">Reference proteome</keyword>
<dbReference type="CDD" id="cd07505">
    <property type="entry name" value="HAD_BPGM-like"/>
    <property type="match status" value="1"/>
</dbReference>